<proteinExistence type="inferred from homology"/>
<dbReference type="STRING" id="41875.K8EP33"/>
<evidence type="ECO:0000256" key="1">
    <source>
        <dbReference type="ARBA" id="ARBA00004496"/>
    </source>
</evidence>
<dbReference type="SUPFAM" id="SSF50978">
    <property type="entry name" value="WD40 repeat-like"/>
    <property type="match status" value="2"/>
</dbReference>
<dbReference type="GeneID" id="19018111"/>
<feature type="region of interest" description="Disordered" evidence="8">
    <location>
        <begin position="153"/>
        <end position="175"/>
    </location>
</feature>
<keyword evidence="10" id="KW-1185">Reference proteome</keyword>
<protein>
    <submittedName>
        <fullName evidence="9">Uncharacterized protein</fullName>
    </submittedName>
</protein>
<gene>
    <name evidence="9" type="ORF">Bathy01g03760</name>
</gene>
<dbReference type="InterPro" id="IPR051973">
    <property type="entry name" value="tRNA_Anticodon_Mtase-Reg"/>
</dbReference>
<feature type="compositionally biased region" description="Basic and acidic residues" evidence="8">
    <location>
        <begin position="78"/>
        <end position="91"/>
    </location>
</feature>
<keyword evidence="5" id="KW-0677">Repeat</keyword>
<feature type="region of interest" description="Disordered" evidence="8">
    <location>
        <begin position="56"/>
        <end position="92"/>
    </location>
</feature>
<dbReference type="GO" id="GO:0005737">
    <property type="term" value="C:cytoplasm"/>
    <property type="evidence" value="ECO:0007669"/>
    <property type="project" value="UniProtKB-SubCell"/>
</dbReference>
<dbReference type="Gene3D" id="2.130.10.10">
    <property type="entry name" value="YVTN repeat-like/Quinoprotein amine dehydrogenase"/>
    <property type="match status" value="3"/>
</dbReference>
<dbReference type="InterPro" id="IPR036322">
    <property type="entry name" value="WD40_repeat_dom_sf"/>
</dbReference>
<dbReference type="eggNOG" id="KOG0974">
    <property type="taxonomic scope" value="Eukaryota"/>
</dbReference>
<keyword evidence="4" id="KW-0819">tRNA processing</keyword>
<dbReference type="PANTHER" id="PTHR14344:SF3">
    <property type="entry name" value="WD REPEAT-CONTAINING PROTEIN 6"/>
    <property type="match status" value="1"/>
</dbReference>
<feature type="repeat" description="WD" evidence="7">
    <location>
        <begin position="304"/>
        <end position="335"/>
    </location>
</feature>
<dbReference type="GO" id="GO:0030488">
    <property type="term" value="P:tRNA methylation"/>
    <property type="evidence" value="ECO:0007669"/>
    <property type="project" value="TreeGrafter"/>
</dbReference>
<dbReference type="EMBL" id="FO082278">
    <property type="protein sequence ID" value="CCO14210.1"/>
    <property type="molecule type" value="Genomic_DNA"/>
</dbReference>
<comment type="similarity">
    <text evidence="6">Belongs to the WD repeat WDR6 family.</text>
</comment>
<dbReference type="PANTHER" id="PTHR14344">
    <property type="entry name" value="WD REPEAT PROTEIN"/>
    <property type="match status" value="1"/>
</dbReference>
<sequence length="1437" mass="159699">MSRKREIVRDSYVGDVTSLLSIDKLDARYLPRQTLLAGIGSSVLWYDPFFVADDDDDDDDGEKHRSEKEDDFCAGGGEEDKAPPKKRDEKNKRRKECLLASCPVALPEGARVHGMRREPSLDDAEDLSFGVVVWGANFASAVALRLPKKKTRRKTKEEVGSAGGESESDSSDVTWYSDDDDDDDGFRCEFILSVGCAFSHWVHDCKVCAPDASGDGYGYHSLAVALSDNSVERWTLPWSVSEFDCAPRCLDVSRCAAESLLYCAALRGETWKRMRVCAGTAFGELLVWFCGRENKQGTYPYASLQGHNGGIMRCRFSEDGKFVVSASEDRTIRVFALPNITKETKQGEEGKDKYDVVFLKCVRASEVIFGHKARCWDCEPLSLNKYGRGSLDVIATTCEDRNVRVFEAPKDENGFRQVVTNGKDRYALEPFNDNNVNVKNEERAIATEGKGITGEDIKASMCFKGFRGKGAWRTCWMRDEKNTLWLIAGGSDGGIKMYDCSQVDTGVDDDCFDDSNSVDKTIAKTGSPEKNTRDGMFEDFETLVPPDSGVAPDEIDPENPNYIKIKKDNEREDYATIVRVLENQMDGTVSVVVGTNHGVLYLLRVESSRTNGETCKKSARLEVLYKPERRSKIITIECVRNSNTDEFIFGDATGYLRLAFRSSQTTFSVAEKLLFDFPVAKPRLLLQVFHRREKLYTHDADGMLKRWDLVTARTEIAVTMYENRRVVSLEDALGFLIVGDQRGGVWVYDSKTLSKVAYEMSAHGNNAVTYVDIRSTNDNDTFQFITGGRDGVMRRWTIAASENGGVRLREDTKWTSPSKNASQFVITTNTSTANDGDHITHVGGFRLSSFAMYSLVLDRELFSFNVGAWKTAHHFLATKTGKNAVFAHCAKAGVVTIKVSKPGIMSVNAEDSKTEESVAKSLHTWSHGREAHAVAILPPAESDLESIKNGGNTSVAADTADDVYYRMYKDSYNPLCLITCSESGAIHRLSWDRYRPIGARLYDATVVDTQGAGAAVKCISTIQKSRNKHIVVTGGAKNMLAAFLFEWIKHENNENENDWRISTKRLVSQKYVDYAHGRTWSKGVGFIEPKNTADKRVMDISAFVHKREDGCEVVRCATSGSDGEIAIIELDEVSRKFEKVYATCLNDKPVLSVSTVTIANCSCANTTTTFLATGSTDGTVAVWNANNLSDPLLILKETHQSGVNGISLNVYDEKLKLLSLVTGGDDQKVTVSIIDISSMKVLKCHQVTLAHESAIRSLWSDGTNVVSTGLDQRVHFWDVSFDKTSSVLTVSKASTTRAETPEIESIDGYRRPRDGFIELAVCGRGVQTFSSHVHSDFEHAIEKFTSLSTKEWNAKYGPGFPNVAELLLHVDKRDGEGPKMDSRRARLFPDDLFREVDIKEEERANQTAYGNKNRPNGKGSKFPFARPTRESAHVSPP</sequence>
<accession>K8EP33</accession>
<dbReference type="Proteomes" id="UP000198341">
    <property type="component" value="Chromosome 1"/>
</dbReference>
<dbReference type="Pfam" id="PF00400">
    <property type="entry name" value="WD40"/>
    <property type="match status" value="3"/>
</dbReference>
<feature type="compositionally biased region" description="Basic and acidic residues" evidence="8">
    <location>
        <begin position="1427"/>
        <end position="1437"/>
    </location>
</feature>
<feature type="compositionally biased region" description="Polar residues" evidence="8">
    <location>
        <begin position="1405"/>
        <end position="1414"/>
    </location>
</feature>
<evidence type="ECO:0000313" key="9">
    <source>
        <dbReference type="EMBL" id="CCO14210.1"/>
    </source>
</evidence>
<evidence type="ECO:0000256" key="5">
    <source>
        <dbReference type="ARBA" id="ARBA00022737"/>
    </source>
</evidence>
<dbReference type="KEGG" id="bpg:Bathy01g03760"/>
<dbReference type="PROSITE" id="PS50082">
    <property type="entry name" value="WD_REPEATS_2"/>
    <property type="match status" value="2"/>
</dbReference>
<dbReference type="OrthoDB" id="568500at2759"/>
<dbReference type="SMART" id="SM00320">
    <property type="entry name" value="WD40"/>
    <property type="match status" value="8"/>
</dbReference>
<comment type="subcellular location">
    <subcellularLocation>
        <location evidence="1">Cytoplasm</location>
    </subcellularLocation>
</comment>
<organism evidence="9 10">
    <name type="scientific">Bathycoccus prasinos</name>
    <dbReference type="NCBI Taxonomy" id="41875"/>
    <lineage>
        <taxon>Eukaryota</taxon>
        <taxon>Viridiplantae</taxon>
        <taxon>Chlorophyta</taxon>
        <taxon>Mamiellophyceae</taxon>
        <taxon>Mamiellales</taxon>
        <taxon>Bathycoccaceae</taxon>
        <taxon>Bathycoccus</taxon>
    </lineage>
</organism>
<dbReference type="PROSITE" id="PS50294">
    <property type="entry name" value="WD_REPEATS_REGION"/>
    <property type="match status" value="1"/>
</dbReference>
<evidence type="ECO:0000256" key="3">
    <source>
        <dbReference type="ARBA" id="ARBA00022574"/>
    </source>
</evidence>
<feature type="repeat" description="WD" evidence="7">
    <location>
        <begin position="1170"/>
        <end position="1187"/>
    </location>
</feature>
<evidence type="ECO:0000256" key="4">
    <source>
        <dbReference type="ARBA" id="ARBA00022694"/>
    </source>
</evidence>
<keyword evidence="3 7" id="KW-0853">WD repeat</keyword>
<evidence type="ECO:0000256" key="8">
    <source>
        <dbReference type="SAM" id="MobiDB-lite"/>
    </source>
</evidence>
<dbReference type="InterPro" id="IPR015943">
    <property type="entry name" value="WD40/YVTN_repeat-like_dom_sf"/>
</dbReference>
<dbReference type="RefSeq" id="XP_007515331.1">
    <property type="nucleotide sequence ID" value="XM_007515269.1"/>
</dbReference>
<dbReference type="InterPro" id="IPR001680">
    <property type="entry name" value="WD40_rpt"/>
</dbReference>
<evidence type="ECO:0000313" key="10">
    <source>
        <dbReference type="Proteomes" id="UP000198341"/>
    </source>
</evidence>
<name>K8EP33_9CHLO</name>
<feature type="region of interest" description="Disordered" evidence="8">
    <location>
        <begin position="1398"/>
        <end position="1437"/>
    </location>
</feature>
<keyword evidence="2" id="KW-0963">Cytoplasm</keyword>
<evidence type="ECO:0000256" key="2">
    <source>
        <dbReference type="ARBA" id="ARBA00022490"/>
    </source>
</evidence>
<evidence type="ECO:0000256" key="6">
    <source>
        <dbReference type="ARBA" id="ARBA00038255"/>
    </source>
</evidence>
<evidence type="ECO:0000256" key="7">
    <source>
        <dbReference type="PROSITE-ProRule" id="PRU00221"/>
    </source>
</evidence>
<reference evidence="9 10" key="1">
    <citation type="submission" date="2011-10" db="EMBL/GenBank/DDBJ databases">
        <authorList>
            <person name="Genoscope - CEA"/>
        </authorList>
    </citation>
    <scope>NUCLEOTIDE SEQUENCE [LARGE SCALE GENOMIC DNA]</scope>
    <source>
        <strain evidence="9 10">RCC 1105</strain>
    </source>
</reference>